<accession>A0CTX9</accession>
<dbReference type="STRING" id="5888.A0CTX9"/>
<evidence type="ECO:0000313" key="7">
    <source>
        <dbReference type="Proteomes" id="UP000000600"/>
    </source>
</evidence>
<dbReference type="RefSeq" id="XP_001441643.1">
    <property type="nucleotide sequence ID" value="XM_001441606.2"/>
</dbReference>
<sequence length="425" mass="49439">MQFQDFSIEFILQNSDQSSNSKFNFKKSQFYLITKIQQLHYDELLSNINDLAQQDKQTVTLDECRITKDIETNKIRFLTKHLAIAKSKILNNNYKHLILIQIQNKNNRLDYRIQMEFQVLLKSSFRKNFEKYMPKSIKLRIVNTNSLVGQDEKTNFLQGDFIQKQENKQKNLCTQQECLQVIGIFKDFFFHSVGGRAGSGFGSLLLEQISMQYPLMSAQIKLEIQKPQYANCNRIIAQSISSLTCPVRMKGNFQTLDKFQYRLVTFLTTHFLFSSSALFERIEKFNKEQIFTSVLKYEIPKPLNMIAKGNPANGKYMLCSVLYRDGVRFFQIGATAASICMQKTVSFDQIISKQRDSVCISKGEMGQFNRSTLLIGNCTSINILFSQLNDRFDEMVNKKLFFDLYDQDGISEEEFEYSRENFSTS</sequence>
<name>A0CTX9_PARTE</name>
<evidence type="ECO:0000256" key="1">
    <source>
        <dbReference type="ARBA" id="ARBA00009636"/>
    </source>
</evidence>
<organism evidence="6 7">
    <name type="scientific">Paramecium tetraurelia</name>
    <dbReference type="NCBI Taxonomy" id="5888"/>
    <lineage>
        <taxon>Eukaryota</taxon>
        <taxon>Sar</taxon>
        <taxon>Alveolata</taxon>
        <taxon>Ciliophora</taxon>
        <taxon>Intramacronucleata</taxon>
        <taxon>Oligohymenophorea</taxon>
        <taxon>Peniculida</taxon>
        <taxon>Parameciidae</taxon>
        <taxon>Paramecium</taxon>
    </lineage>
</organism>
<keyword evidence="2" id="KW-0493">Microtubule</keyword>
<keyword evidence="4" id="KW-0342">GTP-binding</keyword>
<dbReference type="InterPro" id="IPR008280">
    <property type="entry name" value="Tub_FtsZ_C"/>
</dbReference>
<proteinExistence type="inferred from homology"/>
<dbReference type="HOGENOM" id="CLU_646555_0_0_1"/>
<dbReference type="GO" id="GO:0005874">
    <property type="term" value="C:microtubule"/>
    <property type="evidence" value="ECO:0000318"/>
    <property type="project" value="GO_Central"/>
</dbReference>
<dbReference type="SUPFAM" id="SSF55307">
    <property type="entry name" value="Tubulin C-terminal domain-like"/>
    <property type="match status" value="1"/>
</dbReference>
<dbReference type="SUPFAM" id="SSF52490">
    <property type="entry name" value="Tubulin nucleotide-binding domain-like"/>
    <property type="match status" value="1"/>
</dbReference>
<dbReference type="GeneID" id="5027428"/>
<dbReference type="InterPro" id="IPR036525">
    <property type="entry name" value="Tubulin/FtsZ_GTPase_sf"/>
</dbReference>
<dbReference type="Gene3D" id="3.40.50.1440">
    <property type="entry name" value="Tubulin/FtsZ, GTPase domain"/>
    <property type="match status" value="2"/>
</dbReference>
<keyword evidence="3" id="KW-0547">Nucleotide-binding</keyword>
<dbReference type="EMBL" id="CT868177">
    <property type="protein sequence ID" value="CAK74246.1"/>
    <property type="molecule type" value="Genomic_DNA"/>
</dbReference>
<dbReference type="GO" id="GO:0000226">
    <property type="term" value="P:microtubule cytoskeleton organization"/>
    <property type="evidence" value="ECO:0000318"/>
    <property type="project" value="GO_Central"/>
</dbReference>
<dbReference type="InterPro" id="IPR018316">
    <property type="entry name" value="Tubulin/FtsZ_2-layer-sand-dom"/>
</dbReference>
<keyword evidence="7" id="KW-1185">Reference proteome</keyword>
<dbReference type="KEGG" id="ptm:GSPATT00038979001"/>
<dbReference type="GO" id="GO:0005525">
    <property type="term" value="F:GTP binding"/>
    <property type="evidence" value="ECO:0000318"/>
    <property type="project" value="GO_Central"/>
</dbReference>
<dbReference type="PANTHER" id="PTHR11588">
    <property type="entry name" value="TUBULIN"/>
    <property type="match status" value="1"/>
</dbReference>
<dbReference type="Pfam" id="PF03953">
    <property type="entry name" value="Tubulin_C"/>
    <property type="match status" value="1"/>
</dbReference>
<evidence type="ECO:0000313" key="6">
    <source>
        <dbReference type="EMBL" id="CAK74246.1"/>
    </source>
</evidence>
<dbReference type="InterPro" id="IPR000217">
    <property type="entry name" value="Tubulin"/>
</dbReference>
<comment type="similarity">
    <text evidence="1">Belongs to the tubulin family.</text>
</comment>
<dbReference type="InParanoid" id="A0CTX9"/>
<dbReference type="Proteomes" id="UP000000600">
    <property type="component" value="Unassembled WGS sequence"/>
</dbReference>
<dbReference type="InterPro" id="IPR023123">
    <property type="entry name" value="Tubulin_C"/>
</dbReference>
<dbReference type="AlphaFoldDB" id="A0CTX9"/>
<reference evidence="6 7" key="1">
    <citation type="journal article" date="2006" name="Nature">
        <title>Global trends of whole-genome duplications revealed by the ciliate Paramecium tetraurelia.</title>
        <authorList>
            <consortium name="Genoscope"/>
            <person name="Aury J.-M."/>
            <person name="Jaillon O."/>
            <person name="Duret L."/>
            <person name="Noel B."/>
            <person name="Jubin C."/>
            <person name="Porcel B.M."/>
            <person name="Segurens B."/>
            <person name="Daubin V."/>
            <person name="Anthouard V."/>
            <person name="Aiach N."/>
            <person name="Arnaiz O."/>
            <person name="Billaut A."/>
            <person name="Beisson J."/>
            <person name="Blanc I."/>
            <person name="Bouhouche K."/>
            <person name="Camara F."/>
            <person name="Duharcourt S."/>
            <person name="Guigo R."/>
            <person name="Gogendeau D."/>
            <person name="Katinka M."/>
            <person name="Keller A.-M."/>
            <person name="Kissmehl R."/>
            <person name="Klotz C."/>
            <person name="Koll F."/>
            <person name="Le Moue A."/>
            <person name="Lepere C."/>
            <person name="Malinsky S."/>
            <person name="Nowacki M."/>
            <person name="Nowak J.K."/>
            <person name="Plattner H."/>
            <person name="Poulain J."/>
            <person name="Ruiz F."/>
            <person name="Serrano V."/>
            <person name="Zagulski M."/>
            <person name="Dessen P."/>
            <person name="Betermier M."/>
            <person name="Weissenbach J."/>
            <person name="Scarpelli C."/>
            <person name="Schachter V."/>
            <person name="Sperling L."/>
            <person name="Meyer E."/>
            <person name="Cohen J."/>
            <person name="Wincker P."/>
        </authorList>
    </citation>
    <scope>NUCLEOTIDE SEQUENCE [LARGE SCALE GENOMIC DNA]</scope>
    <source>
        <strain evidence="6 7">Stock d4-2</strain>
    </source>
</reference>
<dbReference type="eggNOG" id="KOG1376">
    <property type="taxonomic scope" value="Eukaryota"/>
</dbReference>
<feature type="domain" description="Tubulin/FtsZ 2-layer sandwich" evidence="5">
    <location>
        <begin position="269"/>
        <end position="389"/>
    </location>
</feature>
<gene>
    <name evidence="6" type="ORF">GSPATT00038979001</name>
</gene>
<feature type="non-terminal residue" evidence="6">
    <location>
        <position position="425"/>
    </location>
</feature>
<evidence type="ECO:0000256" key="4">
    <source>
        <dbReference type="ARBA" id="ARBA00023134"/>
    </source>
</evidence>
<dbReference type="GO" id="GO:0005200">
    <property type="term" value="F:structural constituent of cytoskeleton"/>
    <property type="evidence" value="ECO:0000318"/>
    <property type="project" value="GO_Central"/>
</dbReference>
<evidence type="ECO:0000256" key="2">
    <source>
        <dbReference type="ARBA" id="ARBA00022701"/>
    </source>
</evidence>
<protein>
    <recommendedName>
        <fullName evidence="5">Tubulin/FtsZ 2-layer sandwich domain-containing protein</fullName>
    </recommendedName>
</protein>
<dbReference type="Gene3D" id="1.10.287.600">
    <property type="entry name" value="Helix hairpin bin"/>
    <property type="match status" value="1"/>
</dbReference>
<dbReference type="GO" id="GO:0000278">
    <property type="term" value="P:mitotic cell cycle"/>
    <property type="evidence" value="ECO:0000318"/>
    <property type="project" value="GO_Central"/>
</dbReference>
<evidence type="ECO:0000256" key="3">
    <source>
        <dbReference type="ARBA" id="ARBA00022741"/>
    </source>
</evidence>
<evidence type="ECO:0000259" key="5">
    <source>
        <dbReference type="Pfam" id="PF03953"/>
    </source>
</evidence>
<dbReference type="GO" id="GO:0005737">
    <property type="term" value="C:cytoplasm"/>
    <property type="evidence" value="ECO:0000318"/>
    <property type="project" value="GO_Central"/>
</dbReference>